<proteinExistence type="predicted"/>
<dbReference type="InterPro" id="IPR036485">
    <property type="entry name" value="Glu_synth_asu_C_sf"/>
</dbReference>
<name>L0D770_SINAD</name>
<evidence type="ECO:0000313" key="1">
    <source>
        <dbReference type="EMBL" id="AGA25249.1"/>
    </source>
</evidence>
<protein>
    <submittedName>
        <fullName evidence="1">Glutamate synthase family protein</fullName>
    </submittedName>
</protein>
<dbReference type="CDD" id="cd00504">
    <property type="entry name" value="GXGXG"/>
    <property type="match status" value="1"/>
</dbReference>
<sequence length="239" mass="24720">MPLPATSERTSTIDCSDMPVRAINREIRAALAGNSTKIMLLHPGARHNLGVALPEGTELTIDGPAGYYVAGLNDGATVHVHGGVGWGAAESMRDGVVTIDGDAGNAVAAAIRDGVVVVRGDASTRAGIAMKGGVLIVGGSVGPMAGFMMQKGIIIICGDAADGVADSMYAGTVYVAGKLGELGADAVVEEFTGGDRDLVYSHLERWKIPAPAAGFRKLVAGRKLWNFQKADRHLWKSAL</sequence>
<accession>L0D770</accession>
<dbReference type="HOGENOM" id="CLU_078510_1_0_0"/>
<reference evidence="1 2" key="1">
    <citation type="submission" date="2012-02" db="EMBL/GenBank/DDBJ databases">
        <title>Complete sequence of chromosome of Singulisphaera acidiphila DSM 18658.</title>
        <authorList>
            <consortium name="US DOE Joint Genome Institute (JGI-PGF)"/>
            <person name="Lucas S."/>
            <person name="Copeland A."/>
            <person name="Lapidus A."/>
            <person name="Glavina del Rio T."/>
            <person name="Dalin E."/>
            <person name="Tice H."/>
            <person name="Bruce D."/>
            <person name="Goodwin L."/>
            <person name="Pitluck S."/>
            <person name="Peters L."/>
            <person name="Ovchinnikova G."/>
            <person name="Chertkov O."/>
            <person name="Kyrpides N."/>
            <person name="Mavromatis K."/>
            <person name="Ivanova N."/>
            <person name="Brettin T."/>
            <person name="Detter J.C."/>
            <person name="Han C."/>
            <person name="Larimer F."/>
            <person name="Land M."/>
            <person name="Hauser L."/>
            <person name="Markowitz V."/>
            <person name="Cheng J.-F."/>
            <person name="Hugenholtz P."/>
            <person name="Woyke T."/>
            <person name="Wu D."/>
            <person name="Tindall B."/>
            <person name="Pomrenke H."/>
            <person name="Brambilla E."/>
            <person name="Klenk H.-P."/>
            <person name="Eisen J.A."/>
        </authorList>
    </citation>
    <scope>NUCLEOTIDE SEQUENCE [LARGE SCALE GENOMIC DNA]</scope>
    <source>
        <strain evidence="2">ATCC BAA-1392 / DSM 18658 / VKM B-2454 / MOB10</strain>
    </source>
</reference>
<dbReference type="Gene3D" id="2.160.20.60">
    <property type="entry name" value="Glutamate synthase, alpha subunit, C-terminal domain"/>
    <property type="match status" value="1"/>
</dbReference>
<dbReference type="PANTHER" id="PTHR39673">
    <property type="entry name" value="TUNGSTEN FORMYLMETHANOFURAN DEHYDROGENASE, SUBUNIT C (FWDC)"/>
    <property type="match status" value="1"/>
</dbReference>
<evidence type="ECO:0000313" key="2">
    <source>
        <dbReference type="Proteomes" id="UP000010798"/>
    </source>
</evidence>
<dbReference type="Proteomes" id="UP000010798">
    <property type="component" value="Chromosome"/>
</dbReference>
<dbReference type="eggNOG" id="COG2218">
    <property type="taxonomic scope" value="Bacteria"/>
</dbReference>
<dbReference type="EMBL" id="CP003364">
    <property type="protein sequence ID" value="AGA25249.1"/>
    <property type="molecule type" value="Genomic_DNA"/>
</dbReference>
<organism evidence="1 2">
    <name type="scientific">Singulisphaera acidiphila (strain ATCC BAA-1392 / DSM 18658 / VKM B-2454 / MOB10)</name>
    <dbReference type="NCBI Taxonomy" id="886293"/>
    <lineage>
        <taxon>Bacteria</taxon>
        <taxon>Pseudomonadati</taxon>
        <taxon>Planctomycetota</taxon>
        <taxon>Planctomycetia</taxon>
        <taxon>Isosphaerales</taxon>
        <taxon>Isosphaeraceae</taxon>
        <taxon>Singulisphaera</taxon>
    </lineage>
</organism>
<gene>
    <name evidence="1" type="ordered locus">Sinac_0842</name>
</gene>
<dbReference type="STRING" id="886293.Sinac_0842"/>
<dbReference type="KEGG" id="saci:Sinac_0842"/>
<dbReference type="GO" id="GO:0016491">
    <property type="term" value="F:oxidoreductase activity"/>
    <property type="evidence" value="ECO:0007669"/>
    <property type="project" value="InterPro"/>
</dbReference>
<dbReference type="SUPFAM" id="SSF69336">
    <property type="entry name" value="Alpha subunit of glutamate synthase, C-terminal domain"/>
    <property type="match status" value="1"/>
</dbReference>
<dbReference type="AlphaFoldDB" id="L0D770"/>
<dbReference type="PANTHER" id="PTHR39673:SF5">
    <property type="entry name" value="TUNGSTEN-CONTAINING FORMYLMETHANOFURAN DEHYDROGENASE 2 SUBUNIT C"/>
    <property type="match status" value="1"/>
</dbReference>
<keyword evidence="2" id="KW-1185">Reference proteome</keyword>